<dbReference type="GO" id="GO:0005524">
    <property type="term" value="F:ATP binding"/>
    <property type="evidence" value="ECO:0007669"/>
    <property type="project" value="UniProtKB-KW"/>
</dbReference>
<keyword evidence="8 11" id="KW-0030">Aminoacyl-tRNA synthetase</keyword>
<evidence type="ECO:0000313" key="13">
    <source>
        <dbReference type="EMBL" id="PJA20902.1"/>
    </source>
</evidence>
<evidence type="ECO:0000256" key="3">
    <source>
        <dbReference type="ARBA" id="ARBA00018753"/>
    </source>
</evidence>
<evidence type="ECO:0000256" key="11">
    <source>
        <dbReference type="RuleBase" id="RU363039"/>
    </source>
</evidence>
<dbReference type="FunFam" id="2.170.220.10:FF:000001">
    <property type="entry name" value="methionine--tRNA ligase, mitochondrial"/>
    <property type="match status" value="1"/>
</dbReference>
<dbReference type="EMBL" id="PFQF01000007">
    <property type="protein sequence ID" value="PJA20902.1"/>
    <property type="molecule type" value="Genomic_DNA"/>
</dbReference>
<evidence type="ECO:0000256" key="9">
    <source>
        <dbReference type="ARBA" id="ARBA00030904"/>
    </source>
</evidence>
<dbReference type="InterPro" id="IPR009080">
    <property type="entry name" value="tRNAsynth_Ia_anticodon-bd"/>
</dbReference>
<dbReference type="Proteomes" id="UP000230137">
    <property type="component" value="Unassembled WGS sequence"/>
</dbReference>
<organism evidence="13 14">
    <name type="scientific">Candidatus Berkelbacteria bacterium CG_4_10_14_0_2_um_filter_35_9_33_12</name>
    <dbReference type="NCBI Taxonomy" id="1974499"/>
    <lineage>
        <taxon>Bacteria</taxon>
        <taxon>Candidatus Berkelbacteria</taxon>
    </lineage>
</organism>
<evidence type="ECO:0000256" key="7">
    <source>
        <dbReference type="ARBA" id="ARBA00022917"/>
    </source>
</evidence>
<dbReference type="GO" id="GO:0006431">
    <property type="term" value="P:methionyl-tRNA aminoacylation"/>
    <property type="evidence" value="ECO:0007669"/>
    <property type="project" value="InterPro"/>
</dbReference>
<feature type="domain" description="Methionyl/Leucyl tRNA synthetase" evidence="12">
    <location>
        <begin position="149"/>
        <end position="375"/>
    </location>
</feature>
<keyword evidence="4 11" id="KW-0436">Ligase</keyword>
<dbReference type="Pfam" id="PF09334">
    <property type="entry name" value="tRNA-synt_1g"/>
    <property type="match status" value="1"/>
</dbReference>
<dbReference type="Gene3D" id="1.10.730.10">
    <property type="entry name" value="Isoleucyl-tRNA Synthetase, Domain 1"/>
    <property type="match status" value="1"/>
</dbReference>
<dbReference type="PANTHER" id="PTHR43326">
    <property type="entry name" value="METHIONYL-TRNA SYNTHETASE"/>
    <property type="match status" value="1"/>
</dbReference>
<keyword evidence="7 11" id="KW-0648">Protein biosynthesis</keyword>
<dbReference type="EC" id="6.1.1.10" evidence="2"/>
<dbReference type="InterPro" id="IPR033911">
    <property type="entry name" value="MetRS_core"/>
</dbReference>
<evidence type="ECO:0000256" key="10">
    <source>
        <dbReference type="ARBA" id="ARBA00047364"/>
    </source>
</evidence>
<evidence type="ECO:0000256" key="6">
    <source>
        <dbReference type="ARBA" id="ARBA00022840"/>
    </source>
</evidence>
<dbReference type="CDD" id="cd00814">
    <property type="entry name" value="MetRS_core"/>
    <property type="match status" value="1"/>
</dbReference>
<accession>A0A2M7W4X1</accession>
<dbReference type="PRINTS" id="PR01041">
    <property type="entry name" value="TRNASYNTHMET"/>
</dbReference>
<keyword evidence="5 11" id="KW-0547">Nucleotide-binding</keyword>
<dbReference type="InterPro" id="IPR015413">
    <property type="entry name" value="Methionyl/Leucyl_tRNA_Synth"/>
</dbReference>
<comment type="similarity">
    <text evidence="11">Belongs to the class-I aminoacyl-tRNA synthetase family.</text>
</comment>
<dbReference type="AlphaFoldDB" id="A0A2M7W4X1"/>
<dbReference type="PANTHER" id="PTHR43326:SF1">
    <property type="entry name" value="METHIONINE--TRNA LIGASE, MITOCHONDRIAL"/>
    <property type="match status" value="1"/>
</dbReference>
<comment type="caution">
    <text evidence="13">The sequence shown here is derived from an EMBL/GenBank/DDBJ whole genome shotgun (WGS) entry which is preliminary data.</text>
</comment>
<comment type="catalytic activity">
    <reaction evidence="10">
        <text>tRNA(Met) + L-methionine + ATP = L-methionyl-tRNA(Met) + AMP + diphosphate</text>
        <dbReference type="Rhea" id="RHEA:13481"/>
        <dbReference type="Rhea" id="RHEA-COMP:9667"/>
        <dbReference type="Rhea" id="RHEA-COMP:9698"/>
        <dbReference type="ChEBI" id="CHEBI:30616"/>
        <dbReference type="ChEBI" id="CHEBI:33019"/>
        <dbReference type="ChEBI" id="CHEBI:57844"/>
        <dbReference type="ChEBI" id="CHEBI:78442"/>
        <dbReference type="ChEBI" id="CHEBI:78530"/>
        <dbReference type="ChEBI" id="CHEBI:456215"/>
        <dbReference type="EC" id="6.1.1.10"/>
    </reaction>
</comment>
<name>A0A2M7W4X1_9BACT</name>
<dbReference type="InterPro" id="IPR023457">
    <property type="entry name" value="Met-tRNA_synth_2"/>
</dbReference>
<dbReference type="SUPFAM" id="SSF52374">
    <property type="entry name" value="Nucleotidylyl transferase"/>
    <property type="match status" value="1"/>
</dbReference>
<dbReference type="Gene3D" id="2.170.220.10">
    <property type="match status" value="1"/>
</dbReference>
<evidence type="ECO:0000259" key="12">
    <source>
        <dbReference type="Pfam" id="PF09334"/>
    </source>
</evidence>
<comment type="function">
    <text evidence="1">Is required not only for elongation of protein synthesis but also for the initiation of all mRNA translation through initiator tRNA(fMet) aminoacylation.</text>
</comment>
<evidence type="ECO:0000256" key="2">
    <source>
        <dbReference type="ARBA" id="ARBA00012838"/>
    </source>
</evidence>
<dbReference type="NCBIfam" id="TIGR00398">
    <property type="entry name" value="metG"/>
    <property type="match status" value="1"/>
</dbReference>
<keyword evidence="6 11" id="KW-0067">ATP-binding</keyword>
<evidence type="ECO:0000313" key="14">
    <source>
        <dbReference type="Proteomes" id="UP000230137"/>
    </source>
</evidence>
<reference evidence="14" key="1">
    <citation type="submission" date="2017-09" db="EMBL/GenBank/DDBJ databases">
        <title>Depth-based differentiation of microbial function through sediment-hosted aquifers and enrichment of novel symbionts in the deep terrestrial subsurface.</title>
        <authorList>
            <person name="Probst A.J."/>
            <person name="Ladd B."/>
            <person name="Jarett J.K."/>
            <person name="Geller-Mcgrath D.E."/>
            <person name="Sieber C.M.K."/>
            <person name="Emerson J.B."/>
            <person name="Anantharaman K."/>
            <person name="Thomas B.C."/>
            <person name="Malmstrom R."/>
            <person name="Stieglmeier M."/>
            <person name="Klingl A."/>
            <person name="Woyke T."/>
            <person name="Ryan C.M."/>
            <person name="Banfield J.F."/>
        </authorList>
    </citation>
    <scope>NUCLEOTIDE SEQUENCE [LARGE SCALE GENOMIC DNA]</scope>
</reference>
<evidence type="ECO:0000256" key="8">
    <source>
        <dbReference type="ARBA" id="ARBA00023146"/>
    </source>
</evidence>
<evidence type="ECO:0000256" key="1">
    <source>
        <dbReference type="ARBA" id="ARBA00003314"/>
    </source>
</evidence>
<gene>
    <name evidence="13" type="ORF">COX60_00415</name>
</gene>
<dbReference type="SUPFAM" id="SSF47323">
    <property type="entry name" value="Anticodon-binding domain of a subclass of class I aminoacyl-tRNA synthetases"/>
    <property type="match status" value="1"/>
</dbReference>
<protein>
    <recommendedName>
        <fullName evidence="3">Methionine--tRNA ligase</fullName>
        <ecNumber evidence="2">6.1.1.10</ecNumber>
    </recommendedName>
    <alternativeName>
        <fullName evidence="9">Methionyl-tRNA synthetase</fullName>
    </alternativeName>
</protein>
<dbReference type="GO" id="GO:0004825">
    <property type="term" value="F:methionine-tRNA ligase activity"/>
    <property type="evidence" value="ECO:0007669"/>
    <property type="project" value="UniProtKB-EC"/>
</dbReference>
<proteinExistence type="inferred from homology"/>
<dbReference type="InterPro" id="IPR014758">
    <property type="entry name" value="Met-tRNA_synth"/>
</dbReference>
<dbReference type="InterPro" id="IPR014729">
    <property type="entry name" value="Rossmann-like_a/b/a_fold"/>
</dbReference>
<evidence type="ECO:0000256" key="4">
    <source>
        <dbReference type="ARBA" id="ARBA00022598"/>
    </source>
</evidence>
<sequence length="497" mass="58243">MNKFYITTPIYYVNANPHIGHAYTTIASDILARAHKSWGEKVFFLTGTDEHGVKILRSVLDFGEKRLKIKDKKYNSKLKDIKDYTDNISQEFKNTWKLLNIEYDYFVRTTDENHEKFVQEFLTQLYKKGDIYKGIYEGLYCVGCEEYKKAEDLENGECPIHKKPVETIKEEVYFFKLSQYQSKIIQLIESDQVKIRPFERKNEVLGFLQHKLEDTAITRSKVEWGIPVPWDEKQTIYVWVDALLNYLSVVENPKFETQKPKLKEFWSPDLQLIGKDILRFHAVIWLGLLLSAKLKLPKQLYVHGFFTINKQKMSKSLGNVITIQELITKYGLDATRYLLISSFPFGKDGNFSFEELDRRYESELANELGNLVQRTVVLAKKLEVKFNPKNPDYCKKIQIKLKNIDFSGALQIIRNRIIKANQFVNKTKPWEFQDKISKSRDKKQKEIYQKELNSILNTLLQKVEKIAIDLASFMPDTSKIILAQLTTQNPIPLFPKK</sequence>
<dbReference type="Gene3D" id="3.40.50.620">
    <property type="entry name" value="HUPs"/>
    <property type="match status" value="1"/>
</dbReference>
<evidence type="ECO:0000256" key="5">
    <source>
        <dbReference type="ARBA" id="ARBA00022741"/>
    </source>
</evidence>